<accession>A0A7W9Q9M4</accession>
<name>A0A7W9Q9M4_9ACTN</name>
<comment type="caution">
    <text evidence="1">The sequence shown here is derived from an EMBL/GenBank/DDBJ whole genome shotgun (WGS) entry which is preliminary data.</text>
</comment>
<dbReference type="AlphaFoldDB" id="A0A7W9Q9M4"/>
<dbReference type="Proteomes" id="UP000588098">
    <property type="component" value="Unassembled WGS sequence"/>
</dbReference>
<dbReference type="EMBL" id="JACHJL010000007">
    <property type="protein sequence ID" value="MBB5936185.1"/>
    <property type="molecule type" value="Genomic_DNA"/>
</dbReference>
<keyword evidence="2" id="KW-1185">Reference proteome</keyword>
<proteinExistence type="predicted"/>
<protein>
    <submittedName>
        <fullName evidence="1">Uncharacterized protein</fullName>
    </submittedName>
</protein>
<evidence type="ECO:0000313" key="1">
    <source>
        <dbReference type="EMBL" id="MBB5936185.1"/>
    </source>
</evidence>
<evidence type="ECO:0000313" key="2">
    <source>
        <dbReference type="Proteomes" id="UP000588098"/>
    </source>
</evidence>
<gene>
    <name evidence="1" type="ORF">FHS42_003260</name>
</gene>
<reference evidence="1 2" key="1">
    <citation type="submission" date="2020-08" db="EMBL/GenBank/DDBJ databases">
        <title>Genomic Encyclopedia of Type Strains, Phase III (KMG-III): the genomes of soil and plant-associated and newly described type strains.</title>
        <authorList>
            <person name="Whitman W."/>
        </authorList>
    </citation>
    <scope>NUCLEOTIDE SEQUENCE [LARGE SCALE GENOMIC DNA]</scope>
    <source>
        <strain evidence="1 2">CECT 8305</strain>
    </source>
</reference>
<organism evidence="1 2">
    <name type="scientific">Streptomyces zagrosensis</name>
    <dbReference type="NCBI Taxonomy" id="1042984"/>
    <lineage>
        <taxon>Bacteria</taxon>
        <taxon>Bacillati</taxon>
        <taxon>Actinomycetota</taxon>
        <taxon>Actinomycetes</taxon>
        <taxon>Kitasatosporales</taxon>
        <taxon>Streptomycetaceae</taxon>
        <taxon>Streptomyces</taxon>
    </lineage>
</organism>
<sequence>MVRTGAYRIVGGIKQRERQAYVREVRLPARRAGLRDALVWQGQRYDTLVMAVLEEGRPSHGPHLR</sequence>
<dbReference type="RefSeq" id="WP_184572809.1">
    <property type="nucleotide sequence ID" value="NZ_JACHJL010000007.1"/>
</dbReference>